<dbReference type="GO" id="GO:0005886">
    <property type="term" value="C:plasma membrane"/>
    <property type="evidence" value="ECO:0007669"/>
    <property type="project" value="UniProtKB-SubCell"/>
</dbReference>
<evidence type="ECO:0000259" key="9">
    <source>
        <dbReference type="PROSITE" id="PS50850"/>
    </source>
</evidence>
<dbReference type="Gene3D" id="1.20.1720.10">
    <property type="entry name" value="Multidrug resistance protein D"/>
    <property type="match status" value="1"/>
</dbReference>
<dbReference type="InterPro" id="IPR036259">
    <property type="entry name" value="MFS_trans_sf"/>
</dbReference>
<evidence type="ECO:0000256" key="1">
    <source>
        <dbReference type="ARBA" id="ARBA00004651"/>
    </source>
</evidence>
<dbReference type="InterPro" id="IPR004638">
    <property type="entry name" value="EmrB-like"/>
</dbReference>
<dbReference type="NCBIfam" id="TIGR00711">
    <property type="entry name" value="efflux_EmrB"/>
    <property type="match status" value="1"/>
</dbReference>
<evidence type="ECO:0000313" key="10">
    <source>
        <dbReference type="EMBL" id="OZG52204.1"/>
    </source>
</evidence>
<feature type="transmembrane region" description="Helical" evidence="8">
    <location>
        <begin position="278"/>
        <end position="303"/>
    </location>
</feature>
<dbReference type="PANTHER" id="PTHR42718:SF9">
    <property type="entry name" value="MAJOR FACILITATOR SUPERFAMILY MULTIDRUG TRANSPORTER MFSC"/>
    <property type="match status" value="1"/>
</dbReference>
<proteinExistence type="inferred from homology"/>
<evidence type="ECO:0000256" key="6">
    <source>
        <dbReference type="ARBA" id="ARBA00022989"/>
    </source>
</evidence>
<feature type="transmembrane region" description="Helical" evidence="8">
    <location>
        <begin position="179"/>
        <end position="198"/>
    </location>
</feature>
<feature type="transmembrane region" description="Helical" evidence="8">
    <location>
        <begin position="62"/>
        <end position="83"/>
    </location>
</feature>
<keyword evidence="3" id="KW-0813">Transport</keyword>
<organism evidence="10 11">
    <name type="scientific">Pseudoscardovia radai</name>
    <dbReference type="NCBI Taxonomy" id="987066"/>
    <lineage>
        <taxon>Bacteria</taxon>
        <taxon>Bacillati</taxon>
        <taxon>Actinomycetota</taxon>
        <taxon>Actinomycetes</taxon>
        <taxon>Bifidobacteriales</taxon>
        <taxon>Bifidobacteriaceae</taxon>
        <taxon>Pseudoscardovia</taxon>
    </lineage>
</organism>
<dbReference type="GO" id="GO:0022857">
    <property type="term" value="F:transmembrane transporter activity"/>
    <property type="evidence" value="ECO:0007669"/>
    <property type="project" value="InterPro"/>
</dbReference>
<evidence type="ECO:0000256" key="3">
    <source>
        <dbReference type="ARBA" id="ARBA00022448"/>
    </source>
</evidence>
<evidence type="ECO:0000313" key="11">
    <source>
        <dbReference type="Proteomes" id="UP000216725"/>
    </source>
</evidence>
<feature type="transmembrane region" description="Helical" evidence="8">
    <location>
        <begin position="210"/>
        <end position="230"/>
    </location>
</feature>
<feature type="domain" description="Major facilitator superfamily (MFS) profile" evidence="9">
    <location>
        <begin position="24"/>
        <end position="485"/>
    </location>
</feature>
<dbReference type="AlphaFoldDB" id="A0A261EZB3"/>
<feature type="transmembrane region" description="Helical" evidence="8">
    <location>
        <begin position="236"/>
        <end position="258"/>
    </location>
</feature>
<evidence type="ECO:0000256" key="2">
    <source>
        <dbReference type="ARBA" id="ARBA00008537"/>
    </source>
</evidence>
<dbReference type="InterPro" id="IPR020846">
    <property type="entry name" value="MFS_dom"/>
</dbReference>
<comment type="caution">
    <text evidence="10">The sequence shown here is derived from an EMBL/GenBank/DDBJ whole genome shotgun (WGS) entry which is preliminary data.</text>
</comment>
<dbReference type="Proteomes" id="UP000216725">
    <property type="component" value="Unassembled WGS sequence"/>
</dbReference>
<feature type="transmembrane region" description="Helical" evidence="8">
    <location>
        <begin position="315"/>
        <end position="332"/>
    </location>
</feature>
<dbReference type="PROSITE" id="PS50850">
    <property type="entry name" value="MFS"/>
    <property type="match status" value="1"/>
</dbReference>
<dbReference type="RefSeq" id="WP_245834874.1">
    <property type="nucleotide sequence ID" value="NZ_MWWR01000005.1"/>
</dbReference>
<sequence>MGKEILTRTNSFHNGHLTHPAFVSLAILTVITFVGNFTQLQLSSALPQIVADFGIPTTLGQWMTSVFQLVMGIMVPLTAFLTTRFSTRRIVIASMVVFTLGSLLAWLAPTFPLVLTGRTLEAIGSGIMWPVLQITIFGIFPLERRGFAMGSLGMALSVAPAIGPVLGGWQTDTSGWRSIFLSLTVLGVLCLVASVLWLRNFNDGDASQRADFFSVALSIFGFGGLLYGFTNIESNPISSPVCWAPMTVGVVGIVWFVLRQTHMDRPLLDLSVLRNRSFRTGTIVASLSFFAFSSIIVFMPMYIQDLRGYSATMNGVIWLPGAIGMCIAQFFGGRMLDRYGARPVALCGSTLLMLGTLGMATLNLGSWIWLVSIYQFTRMLGMGFTLMPVTTWSLNCLEPRLVSAGSAVTNTCRQLAGAIGAPVLVVTMSSLTRMRTGQLAQSPNPSVAAAAAQDGLMFGIHWTLVISTIISLCMLIVIIVGIRGRGARRGA</sequence>
<keyword evidence="6 8" id="KW-1133">Transmembrane helix</keyword>
<feature type="transmembrane region" description="Helical" evidence="8">
    <location>
        <begin position="120"/>
        <end position="140"/>
    </location>
</feature>
<feature type="transmembrane region" description="Helical" evidence="8">
    <location>
        <begin position="90"/>
        <end position="108"/>
    </location>
</feature>
<protein>
    <submittedName>
        <fullName evidence="10">MFS transporter</fullName>
    </submittedName>
</protein>
<keyword evidence="4" id="KW-1003">Cell membrane</keyword>
<dbReference type="CDD" id="cd17503">
    <property type="entry name" value="MFS_LmrB_MDR_like"/>
    <property type="match status" value="1"/>
</dbReference>
<accession>A0A261EZB3</accession>
<keyword evidence="7 8" id="KW-0472">Membrane</keyword>
<gene>
    <name evidence="10" type="ORF">PSRA_0754</name>
</gene>
<dbReference type="Gene3D" id="1.20.1250.20">
    <property type="entry name" value="MFS general substrate transporter like domains"/>
    <property type="match status" value="1"/>
</dbReference>
<evidence type="ECO:0000256" key="4">
    <source>
        <dbReference type="ARBA" id="ARBA00022475"/>
    </source>
</evidence>
<evidence type="ECO:0000256" key="7">
    <source>
        <dbReference type="ARBA" id="ARBA00023136"/>
    </source>
</evidence>
<feature type="transmembrane region" description="Helical" evidence="8">
    <location>
        <begin position="21"/>
        <end position="42"/>
    </location>
</feature>
<dbReference type="PANTHER" id="PTHR42718">
    <property type="entry name" value="MAJOR FACILITATOR SUPERFAMILY MULTIDRUG TRANSPORTER MFSC"/>
    <property type="match status" value="1"/>
</dbReference>
<dbReference type="Pfam" id="PF07690">
    <property type="entry name" value="MFS_1"/>
    <property type="match status" value="1"/>
</dbReference>
<keyword evidence="5 8" id="KW-0812">Transmembrane</keyword>
<keyword evidence="11" id="KW-1185">Reference proteome</keyword>
<dbReference type="SUPFAM" id="SSF103473">
    <property type="entry name" value="MFS general substrate transporter"/>
    <property type="match status" value="1"/>
</dbReference>
<comment type="subcellular location">
    <subcellularLocation>
        <location evidence="1">Cell membrane</location>
        <topology evidence="1">Multi-pass membrane protein</topology>
    </subcellularLocation>
</comment>
<comment type="similarity">
    <text evidence="2">Belongs to the major facilitator superfamily. EmrB family.</text>
</comment>
<evidence type="ECO:0000256" key="5">
    <source>
        <dbReference type="ARBA" id="ARBA00022692"/>
    </source>
</evidence>
<feature type="transmembrane region" description="Helical" evidence="8">
    <location>
        <begin position="147"/>
        <end position="167"/>
    </location>
</feature>
<feature type="transmembrane region" description="Helical" evidence="8">
    <location>
        <begin position="344"/>
        <end position="370"/>
    </location>
</feature>
<dbReference type="InterPro" id="IPR011701">
    <property type="entry name" value="MFS"/>
</dbReference>
<reference evidence="10 11" key="1">
    <citation type="journal article" date="2017" name="BMC Genomics">
        <title>Comparative genomic and phylogenomic analyses of the Bifidobacteriaceae family.</title>
        <authorList>
            <person name="Lugli G.A."/>
            <person name="Milani C."/>
            <person name="Turroni F."/>
            <person name="Duranti S."/>
            <person name="Mancabelli L."/>
            <person name="Mangifesta M."/>
            <person name="Ferrario C."/>
            <person name="Modesto M."/>
            <person name="Mattarelli P."/>
            <person name="Jiri K."/>
            <person name="van Sinderen D."/>
            <person name="Ventura M."/>
        </authorList>
    </citation>
    <scope>NUCLEOTIDE SEQUENCE [LARGE SCALE GENOMIC DNA]</scope>
    <source>
        <strain evidence="10 11">DSM 24742</strain>
    </source>
</reference>
<evidence type="ECO:0000256" key="8">
    <source>
        <dbReference type="SAM" id="Phobius"/>
    </source>
</evidence>
<name>A0A261EZB3_9BIFI</name>
<dbReference type="EMBL" id="MWWR01000005">
    <property type="protein sequence ID" value="OZG52204.1"/>
    <property type="molecule type" value="Genomic_DNA"/>
</dbReference>
<feature type="transmembrane region" description="Helical" evidence="8">
    <location>
        <begin position="456"/>
        <end position="482"/>
    </location>
</feature>
<dbReference type="PRINTS" id="PR01036">
    <property type="entry name" value="TCRTETB"/>
</dbReference>